<dbReference type="InterPro" id="IPR002563">
    <property type="entry name" value="Flavin_Rdtase-like_dom"/>
</dbReference>
<sequence>MTRGTDSAAGVRSFTPEAMREVLGSFCSGVVVVTALGDEPLGFTCQSFASLSLDPPLISFSPARTSTTWPRIREVGMFCVNVLAENHPELSTRFARSGTDKYAGVDWTPSPKGSPILEGVVAWIDCTLWAEHEGGDHTIVVGEVQDLASDLRLHPLLFYRGNYPERPLTPGQPS</sequence>
<dbReference type="RefSeq" id="WP_311422638.1">
    <property type="nucleotide sequence ID" value="NZ_JAVREH010000008.1"/>
</dbReference>
<proteinExistence type="inferred from homology"/>
<organism evidence="4 5">
    <name type="scientific">Jatrophihabitans lederbergiae</name>
    <dbReference type="NCBI Taxonomy" id="3075547"/>
    <lineage>
        <taxon>Bacteria</taxon>
        <taxon>Bacillati</taxon>
        <taxon>Actinomycetota</taxon>
        <taxon>Actinomycetes</taxon>
        <taxon>Jatrophihabitantales</taxon>
        <taxon>Jatrophihabitantaceae</taxon>
        <taxon>Jatrophihabitans</taxon>
    </lineage>
</organism>
<keyword evidence="5" id="KW-1185">Reference proteome</keyword>
<comment type="similarity">
    <text evidence="1">Belongs to the non-flavoprotein flavin reductase family.</text>
</comment>
<dbReference type="SMART" id="SM00903">
    <property type="entry name" value="Flavin_Reduct"/>
    <property type="match status" value="1"/>
</dbReference>
<dbReference type="PANTHER" id="PTHR30466">
    <property type="entry name" value="FLAVIN REDUCTASE"/>
    <property type="match status" value="1"/>
</dbReference>
<protein>
    <submittedName>
        <fullName evidence="4">Flavin reductase family protein</fullName>
        <ecNumber evidence="4">1.-.-.-</ecNumber>
    </submittedName>
</protein>
<accession>A0ABU2J949</accession>
<comment type="caution">
    <text evidence="4">The sequence shown here is derived from an EMBL/GenBank/DDBJ whole genome shotgun (WGS) entry which is preliminary data.</text>
</comment>
<evidence type="ECO:0000259" key="3">
    <source>
        <dbReference type="SMART" id="SM00903"/>
    </source>
</evidence>
<evidence type="ECO:0000256" key="2">
    <source>
        <dbReference type="ARBA" id="ARBA00023002"/>
    </source>
</evidence>
<dbReference type="EC" id="1.-.-.-" evidence="4"/>
<dbReference type="SUPFAM" id="SSF50475">
    <property type="entry name" value="FMN-binding split barrel"/>
    <property type="match status" value="1"/>
</dbReference>
<evidence type="ECO:0000313" key="4">
    <source>
        <dbReference type="EMBL" id="MDT0261482.1"/>
    </source>
</evidence>
<keyword evidence="2 4" id="KW-0560">Oxidoreductase</keyword>
<dbReference type="InterPro" id="IPR012349">
    <property type="entry name" value="Split_barrel_FMN-bd"/>
</dbReference>
<dbReference type="PANTHER" id="PTHR30466:SF11">
    <property type="entry name" value="FLAVIN-DEPENDENT MONOOXYGENASE, REDUCTASE SUBUNIT HSAB"/>
    <property type="match status" value="1"/>
</dbReference>
<evidence type="ECO:0000256" key="1">
    <source>
        <dbReference type="ARBA" id="ARBA00008898"/>
    </source>
</evidence>
<dbReference type="Proteomes" id="UP001183176">
    <property type="component" value="Unassembled WGS sequence"/>
</dbReference>
<dbReference type="Gene3D" id="2.30.110.10">
    <property type="entry name" value="Electron Transport, Fmn-binding Protein, Chain A"/>
    <property type="match status" value="1"/>
</dbReference>
<dbReference type="Pfam" id="PF01613">
    <property type="entry name" value="Flavin_Reduct"/>
    <property type="match status" value="1"/>
</dbReference>
<dbReference type="EMBL" id="JAVREH010000008">
    <property type="protein sequence ID" value="MDT0261482.1"/>
    <property type="molecule type" value="Genomic_DNA"/>
</dbReference>
<gene>
    <name evidence="4" type="ORF">RM423_08755</name>
</gene>
<reference evidence="5" key="1">
    <citation type="submission" date="2023-07" db="EMBL/GenBank/DDBJ databases">
        <title>30 novel species of actinomycetes from the DSMZ collection.</title>
        <authorList>
            <person name="Nouioui I."/>
        </authorList>
    </citation>
    <scope>NUCLEOTIDE SEQUENCE [LARGE SCALE GENOMIC DNA]</scope>
    <source>
        <strain evidence="5">DSM 44399</strain>
    </source>
</reference>
<name>A0ABU2J949_9ACTN</name>
<feature type="domain" description="Flavin reductase like" evidence="3">
    <location>
        <begin position="23"/>
        <end position="165"/>
    </location>
</feature>
<evidence type="ECO:0000313" key="5">
    <source>
        <dbReference type="Proteomes" id="UP001183176"/>
    </source>
</evidence>
<dbReference type="GO" id="GO:0016491">
    <property type="term" value="F:oxidoreductase activity"/>
    <property type="evidence" value="ECO:0007669"/>
    <property type="project" value="UniProtKB-KW"/>
</dbReference>
<dbReference type="InterPro" id="IPR050268">
    <property type="entry name" value="NADH-dep_flavin_reductase"/>
</dbReference>